<dbReference type="EMBL" id="SNWD01000004">
    <property type="protein sequence ID" value="TDN83692.1"/>
    <property type="molecule type" value="Genomic_DNA"/>
</dbReference>
<comment type="caution">
    <text evidence="3">The sequence shown here is derived from an EMBL/GenBank/DDBJ whole genome shotgun (WGS) entry which is preliminary data.</text>
</comment>
<feature type="compositionally biased region" description="Polar residues" evidence="1">
    <location>
        <begin position="80"/>
        <end position="98"/>
    </location>
</feature>
<keyword evidence="4" id="KW-1185">Reference proteome</keyword>
<evidence type="ECO:0000256" key="1">
    <source>
        <dbReference type="SAM" id="MobiDB-lite"/>
    </source>
</evidence>
<gene>
    <name evidence="3" type="ORF">EV664_104176</name>
</gene>
<evidence type="ECO:0000256" key="2">
    <source>
        <dbReference type="SAM" id="SignalP"/>
    </source>
</evidence>
<accession>A0A4R6FQ37</accession>
<proteinExistence type="predicted"/>
<sequence length="107" mass="11079">MLKTILFASAITIAAPAMAQTVPPQAGDPQTQTGQTPPQDPTMPQDQTVPADPTTPDHDMAPNGGMDDQAAPEASDDDTTVPTEPSAQPKTEPMQQGTDDGGTPDRI</sequence>
<organism evidence="3 4">
    <name type="scientific">Stakelama pacifica</name>
    <dbReference type="NCBI Taxonomy" id="517720"/>
    <lineage>
        <taxon>Bacteria</taxon>
        <taxon>Pseudomonadati</taxon>
        <taxon>Pseudomonadota</taxon>
        <taxon>Alphaproteobacteria</taxon>
        <taxon>Sphingomonadales</taxon>
        <taxon>Sphingomonadaceae</taxon>
        <taxon>Stakelama</taxon>
    </lineage>
</organism>
<name>A0A4R6FQ37_9SPHN</name>
<reference evidence="3 4" key="1">
    <citation type="submission" date="2019-03" db="EMBL/GenBank/DDBJ databases">
        <title>Genomic Encyclopedia of Type Strains, Phase IV (KMG-IV): sequencing the most valuable type-strain genomes for metagenomic binning, comparative biology and taxonomic classification.</title>
        <authorList>
            <person name="Goeker M."/>
        </authorList>
    </citation>
    <scope>NUCLEOTIDE SEQUENCE [LARGE SCALE GENOMIC DNA]</scope>
    <source>
        <strain evidence="3 4">DSM 25059</strain>
    </source>
</reference>
<evidence type="ECO:0000313" key="4">
    <source>
        <dbReference type="Proteomes" id="UP000295493"/>
    </source>
</evidence>
<evidence type="ECO:0000313" key="3">
    <source>
        <dbReference type="EMBL" id="TDN83692.1"/>
    </source>
</evidence>
<feature type="compositionally biased region" description="Low complexity" evidence="1">
    <location>
        <begin position="20"/>
        <end position="48"/>
    </location>
</feature>
<feature type="region of interest" description="Disordered" evidence="1">
    <location>
        <begin position="20"/>
        <end position="107"/>
    </location>
</feature>
<feature type="chain" id="PRO_5020650399" evidence="2">
    <location>
        <begin position="20"/>
        <end position="107"/>
    </location>
</feature>
<dbReference type="Proteomes" id="UP000295493">
    <property type="component" value="Unassembled WGS sequence"/>
</dbReference>
<protein>
    <submittedName>
        <fullName evidence="3">Uncharacterized protein</fullName>
    </submittedName>
</protein>
<dbReference type="AlphaFoldDB" id="A0A4R6FQ37"/>
<dbReference type="RefSeq" id="WP_133495234.1">
    <property type="nucleotide sequence ID" value="NZ_BMLU01000004.1"/>
</dbReference>
<keyword evidence="2" id="KW-0732">Signal</keyword>
<feature type="signal peptide" evidence="2">
    <location>
        <begin position="1"/>
        <end position="19"/>
    </location>
</feature>